<reference evidence="3 4" key="1">
    <citation type="submission" date="2020-04" db="EMBL/GenBank/DDBJ databases">
        <authorList>
            <person name="Klaysubun C."/>
            <person name="Duangmal K."/>
            <person name="Lipun K."/>
        </authorList>
    </citation>
    <scope>NUCLEOTIDE SEQUENCE [LARGE SCALE GENOMIC DNA]</scope>
    <source>
        <strain evidence="3 4">K10HN5</strain>
    </source>
</reference>
<dbReference type="PANTHER" id="PTHR30576:SF20">
    <property type="entry name" value="QUINOVOSAMINEPHOSPHOTRANSFERAE-RELATED"/>
    <property type="match status" value="1"/>
</dbReference>
<dbReference type="GO" id="GO:0016740">
    <property type="term" value="F:transferase activity"/>
    <property type="evidence" value="ECO:0007669"/>
    <property type="project" value="UniProtKB-KW"/>
</dbReference>
<keyword evidence="3" id="KW-0808">Transferase</keyword>
<dbReference type="Pfam" id="PF02397">
    <property type="entry name" value="Bac_transf"/>
    <property type="match status" value="1"/>
</dbReference>
<comment type="caution">
    <text evidence="3">The sequence shown here is derived from an EMBL/GenBank/DDBJ whole genome shotgun (WGS) entry which is preliminary data.</text>
</comment>
<dbReference type="RefSeq" id="WP_169385774.1">
    <property type="nucleotide sequence ID" value="NZ_JAAXLA010000141.1"/>
</dbReference>
<dbReference type="InterPro" id="IPR003362">
    <property type="entry name" value="Bact_transf"/>
</dbReference>
<dbReference type="Proteomes" id="UP000820669">
    <property type="component" value="Unassembled WGS sequence"/>
</dbReference>
<feature type="domain" description="Bacterial sugar transferase" evidence="2">
    <location>
        <begin position="20"/>
        <end position="212"/>
    </location>
</feature>
<organism evidence="3 4">
    <name type="scientific">Pseudonocardia acidicola</name>
    <dbReference type="NCBI Taxonomy" id="2724939"/>
    <lineage>
        <taxon>Bacteria</taxon>
        <taxon>Bacillati</taxon>
        <taxon>Actinomycetota</taxon>
        <taxon>Actinomycetes</taxon>
        <taxon>Pseudonocardiales</taxon>
        <taxon>Pseudonocardiaceae</taxon>
        <taxon>Pseudonocardia</taxon>
    </lineage>
</organism>
<dbReference type="EMBL" id="JAAXLA010000141">
    <property type="protein sequence ID" value="NMI02275.1"/>
    <property type="molecule type" value="Genomic_DNA"/>
</dbReference>
<accession>A0ABX1SPM8</accession>
<evidence type="ECO:0000256" key="1">
    <source>
        <dbReference type="ARBA" id="ARBA00006464"/>
    </source>
</evidence>
<protein>
    <submittedName>
        <fullName evidence="3">Sugar transferase</fullName>
    </submittedName>
</protein>
<comment type="similarity">
    <text evidence="1">Belongs to the bacterial sugar transferase family.</text>
</comment>
<gene>
    <name evidence="3" type="ORF">HF526_34075</name>
</gene>
<evidence type="ECO:0000313" key="3">
    <source>
        <dbReference type="EMBL" id="NMI02275.1"/>
    </source>
</evidence>
<sequence length="215" mass="23734">MSLPRESDPRTPIGMDSRARRLADLLVAGPAALLLAPVLLAIALVVRASSAGPALFRQVRVGRGGRHFAIWKFRTMVVDAARQGPAVSGRADPRVTRVGRWLRATRLDELPQLMNLIRGDMTLIGPRPEVPRFLPYYTAAERALLDVRPGVIGPGAVLFAGEQSGELDGVEDADAFYVHHHLHPKLALDRAYLRDRRFGQDLRLIWAALSSVTRR</sequence>
<dbReference type="PANTHER" id="PTHR30576">
    <property type="entry name" value="COLANIC BIOSYNTHESIS UDP-GLUCOSE LIPID CARRIER TRANSFERASE"/>
    <property type="match status" value="1"/>
</dbReference>
<proteinExistence type="inferred from homology"/>
<evidence type="ECO:0000313" key="4">
    <source>
        <dbReference type="Proteomes" id="UP000820669"/>
    </source>
</evidence>
<keyword evidence="4" id="KW-1185">Reference proteome</keyword>
<name>A0ABX1SPM8_9PSEU</name>
<evidence type="ECO:0000259" key="2">
    <source>
        <dbReference type="Pfam" id="PF02397"/>
    </source>
</evidence>